<organism evidence="1 2">
    <name type="scientific">Vibrio ishigakensis</name>
    <dbReference type="NCBI Taxonomy" id="1481914"/>
    <lineage>
        <taxon>Bacteria</taxon>
        <taxon>Pseudomonadati</taxon>
        <taxon>Pseudomonadota</taxon>
        <taxon>Gammaproteobacteria</taxon>
        <taxon>Vibrionales</taxon>
        <taxon>Vibrionaceae</taxon>
        <taxon>Vibrio</taxon>
    </lineage>
</organism>
<accession>A0A0B8P7Q8</accession>
<keyword evidence="2" id="KW-1185">Reference proteome</keyword>
<reference evidence="1 2" key="2">
    <citation type="submission" date="2015-01" db="EMBL/GenBank/DDBJ databases">
        <authorList>
            <consortium name="NBRP consortium"/>
            <person name="Sawabe T."/>
            <person name="Meirelles P."/>
            <person name="Feng G."/>
            <person name="Sayaka M."/>
            <person name="Hattori M."/>
            <person name="Ohkuma M."/>
        </authorList>
    </citation>
    <scope>NUCLEOTIDE SEQUENCE [LARGE SCALE GENOMIC DNA]</scope>
    <source>
        <strain evidence="2">JCM 19231</strain>
    </source>
</reference>
<reference evidence="1 2" key="1">
    <citation type="submission" date="2015-01" db="EMBL/GenBank/DDBJ databases">
        <title>Vibrio sp. C1 JCM 19231 whole genome shotgun sequence.</title>
        <authorList>
            <person name="Sawabe T."/>
            <person name="Meirelles P."/>
            <person name="Feng G."/>
            <person name="Sayaka M."/>
            <person name="Hattori M."/>
            <person name="Ohkuma M."/>
        </authorList>
    </citation>
    <scope>NUCLEOTIDE SEQUENCE [LARGE SCALE GENOMIC DNA]</scope>
    <source>
        <strain evidence="2">JCM 19231</strain>
    </source>
</reference>
<name>A0A0B8P7Q8_9VIBR</name>
<dbReference type="EMBL" id="BBRZ01000113">
    <property type="protein sequence ID" value="GAM58929.1"/>
    <property type="molecule type" value="Genomic_DNA"/>
</dbReference>
<proteinExistence type="predicted"/>
<dbReference type="AlphaFoldDB" id="A0A0B8P7Q8"/>
<dbReference type="Proteomes" id="UP000031671">
    <property type="component" value="Unassembled WGS sequence"/>
</dbReference>
<gene>
    <name evidence="1" type="ORF">JCM19231_4146</name>
</gene>
<sequence>MPIATLKIEHGGASLTGKRAQNQDAILVKVPDNNQELTHKA</sequence>
<comment type="caution">
    <text evidence="1">The sequence shown here is derived from an EMBL/GenBank/DDBJ whole genome shotgun (WGS) entry which is preliminary data.</text>
</comment>
<evidence type="ECO:0000313" key="1">
    <source>
        <dbReference type="EMBL" id="GAM58929.1"/>
    </source>
</evidence>
<protein>
    <submittedName>
        <fullName evidence="1">Uncharacterized protein</fullName>
    </submittedName>
</protein>
<evidence type="ECO:0000313" key="2">
    <source>
        <dbReference type="Proteomes" id="UP000031671"/>
    </source>
</evidence>